<proteinExistence type="predicted"/>
<evidence type="ECO:0000313" key="2">
    <source>
        <dbReference type="EMBL" id="MEQ2167631.1"/>
    </source>
</evidence>
<dbReference type="Proteomes" id="UP001476798">
    <property type="component" value="Unassembled WGS sequence"/>
</dbReference>
<protein>
    <submittedName>
        <fullName evidence="2">Uncharacterized protein</fullName>
    </submittedName>
</protein>
<evidence type="ECO:0000313" key="3">
    <source>
        <dbReference type="Proteomes" id="UP001476798"/>
    </source>
</evidence>
<gene>
    <name evidence="2" type="ORF">GOODEAATRI_006045</name>
</gene>
<comment type="caution">
    <text evidence="2">The sequence shown here is derived from an EMBL/GenBank/DDBJ whole genome shotgun (WGS) entry which is preliminary data.</text>
</comment>
<dbReference type="EMBL" id="JAHRIO010030269">
    <property type="protein sequence ID" value="MEQ2167631.1"/>
    <property type="molecule type" value="Genomic_DNA"/>
</dbReference>
<evidence type="ECO:0000256" key="1">
    <source>
        <dbReference type="SAM" id="MobiDB-lite"/>
    </source>
</evidence>
<name>A0ABV0N8B2_9TELE</name>
<accession>A0ABV0N8B2</accession>
<keyword evidence="3" id="KW-1185">Reference proteome</keyword>
<feature type="compositionally biased region" description="Polar residues" evidence="1">
    <location>
        <begin position="123"/>
        <end position="137"/>
    </location>
</feature>
<organism evidence="2 3">
    <name type="scientific">Goodea atripinnis</name>
    <dbReference type="NCBI Taxonomy" id="208336"/>
    <lineage>
        <taxon>Eukaryota</taxon>
        <taxon>Metazoa</taxon>
        <taxon>Chordata</taxon>
        <taxon>Craniata</taxon>
        <taxon>Vertebrata</taxon>
        <taxon>Euteleostomi</taxon>
        <taxon>Actinopterygii</taxon>
        <taxon>Neopterygii</taxon>
        <taxon>Teleostei</taxon>
        <taxon>Neoteleostei</taxon>
        <taxon>Acanthomorphata</taxon>
        <taxon>Ovalentaria</taxon>
        <taxon>Atherinomorphae</taxon>
        <taxon>Cyprinodontiformes</taxon>
        <taxon>Goodeidae</taxon>
        <taxon>Goodea</taxon>
    </lineage>
</organism>
<feature type="region of interest" description="Disordered" evidence="1">
    <location>
        <begin position="112"/>
        <end position="144"/>
    </location>
</feature>
<sequence length="191" mass="20502">MDGSHCRMDCGAVLKADDGHGLCPSYLGRDHLVEALSENPWMNCSFLPRARKRARSDQGLATRVEQLSTELAEMKSLLQMRHSDASLPTAGLSSPPMPGLSVEEDVLSLAASASQFRDEEEGQSSQASETGSFSSQGAVGEPSDGSMREIMCIALRQLQMELPLGEVSASGSAFFRHGWAPTPFSVLPSEE</sequence>
<reference evidence="2 3" key="1">
    <citation type="submission" date="2021-06" db="EMBL/GenBank/DDBJ databases">
        <authorList>
            <person name="Palmer J.M."/>
        </authorList>
    </citation>
    <scope>NUCLEOTIDE SEQUENCE [LARGE SCALE GENOMIC DNA]</scope>
    <source>
        <strain evidence="2 3">GA_2019</strain>
        <tissue evidence="2">Muscle</tissue>
    </source>
</reference>